<accession>A0A169E232</accession>
<reference evidence="1" key="1">
    <citation type="journal article" date="2017" name="Res. Microbiol.">
        <title>Comparative genomics of extrachromosomal elements in Bacillus thuringiensis subsp. israelensis.</title>
        <authorList>
            <person name="Bolotin A."/>
            <person name="Gillis A."/>
            <person name="Sanchis V."/>
            <person name="Nielsen-LeRoux C."/>
            <person name="Mahillon J."/>
            <person name="Lereclus D."/>
            <person name="Sorokin A."/>
        </authorList>
    </citation>
    <scope>NUCLEOTIDE SEQUENCE</scope>
    <source>
        <strain evidence="1">AM65-52</strain>
        <plasmid evidence="1">pAM65-52-3-235K</plasmid>
    </source>
</reference>
<dbReference type="RefSeq" id="WP_000890085.1">
    <property type="nucleotide sequence ID" value="NZ_CP013278.1"/>
</dbReference>
<geneLocation type="plasmid" evidence="1">
    <name>pAM65-52-3-235K</name>
</geneLocation>
<gene>
    <name evidence="1" type="ORF">ATN07_32570</name>
</gene>
<evidence type="ECO:0000313" key="1">
    <source>
        <dbReference type="EMBL" id="AND28465.1"/>
    </source>
</evidence>
<keyword evidence="1" id="KW-0614">Plasmid</keyword>
<sequence length="113" mass="12860">MLEIQSSVWYHTVNVPVRTHNKEYGLKDIKVYPANALQKSYGMVCNCILYLVCGTIRVTIAESKNNPGTIYLITPGQTQVEVQGNPQYYENVQLSYELKAQVLKYVESLTKQV</sequence>
<dbReference type="AlphaFoldDB" id="A0A169E232"/>
<proteinExistence type="predicted"/>
<dbReference type="PATRIC" id="fig|1430.6.peg.2188"/>
<organism evidence="1">
    <name type="scientific">Bacillus thuringiensis subsp. israelensis</name>
    <dbReference type="NCBI Taxonomy" id="1430"/>
    <lineage>
        <taxon>Bacteria</taxon>
        <taxon>Bacillati</taxon>
        <taxon>Bacillota</taxon>
        <taxon>Bacilli</taxon>
        <taxon>Bacillales</taxon>
        <taxon>Bacillaceae</taxon>
        <taxon>Bacillus</taxon>
        <taxon>Bacillus cereus group</taxon>
    </lineage>
</organism>
<name>A0A169E232_BACTI</name>
<protein>
    <submittedName>
        <fullName evidence="1">Uncharacterized protein</fullName>
    </submittedName>
</protein>
<dbReference type="EMBL" id="CP013278">
    <property type="protein sequence ID" value="AND28465.1"/>
    <property type="molecule type" value="Genomic_DNA"/>
</dbReference>